<organism evidence="1 2">
    <name type="scientific">Pseudomonas aeruginosa</name>
    <dbReference type="NCBI Taxonomy" id="287"/>
    <lineage>
        <taxon>Bacteria</taxon>
        <taxon>Pseudomonadati</taxon>
        <taxon>Pseudomonadota</taxon>
        <taxon>Gammaproteobacteria</taxon>
        <taxon>Pseudomonadales</taxon>
        <taxon>Pseudomonadaceae</taxon>
        <taxon>Pseudomonas</taxon>
    </lineage>
</organism>
<evidence type="ECO:0000313" key="2">
    <source>
        <dbReference type="Proteomes" id="UP000194857"/>
    </source>
</evidence>
<gene>
    <name evidence="1" type="ORF">CAZ10_29195</name>
</gene>
<evidence type="ECO:0000313" key="1">
    <source>
        <dbReference type="EMBL" id="OTI56510.1"/>
    </source>
</evidence>
<reference evidence="2" key="1">
    <citation type="submission" date="2017-05" db="EMBL/GenBank/DDBJ databases">
        <authorList>
            <person name="Giani T."/>
            <person name="Arena F."/>
            <person name="Pollini S."/>
            <person name="Di Pilato V."/>
            <person name="D'Andrea M.M."/>
            <person name="Henrici De Angelis L."/>
            <person name="Bassetti M."/>
            <person name="Rossolini G.M."/>
        </authorList>
    </citation>
    <scope>NUCLEOTIDE SEQUENCE [LARGE SCALE GENOMIC DNA]</scope>
    <source>
        <strain evidence="2">S567_C10_BS</strain>
    </source>
</reference>
<name>A0A231LE85_PSEAI</name>
<sequence>MHDGCLLLMFLRQSRNGKPHRLSGLAAVFSLESAAAKPKKREPRLTVSPGWHCSNGRLQ</sequence>
<protein>
    <submittedName>
        <fullName evidence="1">Exoenzyme S</fullName>
    </submittedName>
</protein>
<comment type="caution">
    <text evidence="1">The sequence shown here is derived from an EMBL/GenBank/DDBJ whole genome shotgun (WGS) entry which is preliminary data.</text>
</comment>
<dbReference type="Proteomes" id="UP000194857">
    <property type="component" value="Unassembled WGS sequence"/>
</dbReference>
<proteinExistence type="predicted"/>
<dbReference type="EMBL" id="NFFZ01000021">
    <property type="protein sequence ID" value="OTI56510.1"/>
    <property type="molecule type" value="Genomic_DNA"/>
</dbReference>
<dbReference type="AlphaFoldDB" id="A0A231LE85"/>
<accession>A0A231LE85</accession>